<keyword evidence="1" id="KW-0479">Metal-binding</keyword>
<feature type="domain" description="SWIM-type" evidence="2">
    <location>
        <begin position="53"/>
        <end position="93"/>
    </location>
</feature>
<keyword evidence="4" id="KW-1185">Reference proteome</keyword>
<gene>
    <name evidence="3" type="ORF">SAMN05216355_10740</name>
</gene>
<sequence>MRIESLGSLTAAALAAAADGAVYGRGQGMVDAVGELRVADGEAIATVSGTFPYSVRLTWEQDEDGGVAGDCNCPHHASGAFCKHLVAVGLAVLQAAERSGARVEVEPTGAEEPATEDDAVTAVEAYLNGLGADQLRELILSLAESNAEVFRSLSTTASLFSGDVEAVAGDLLARAKSVTGVRRFLGYRDAMDYGKDVGDVLNELEPLLESAEGAKAAAPALLHITTRLRKQMERNIDDSSGLVGDVCQRAVRLYARACCACPPESGKLGRWLAKFRLDSPGWPAVTLAEFLPALGNKGLAVYRRAAAKAEAAAEAEGKDPDFELKRMLLELADHDGDVDRAIHLLSLGEHAQYGAIVERLLAADRRREAMAYLDRAVAEGRVSTSNLDYWRRRGGGYWIDPLRAAELYREDGRDEDALDMARVLFRRAPTPEMLDVLTKVGAWTGREDAERDEALAWAEQQSWRSGDPVIELALHVGDVERAWAAADRWGVGYAWRQLADVSPQPRPDDAIALYCQAIEETLIPVGRKAAREAAALATHMMALAAAADGVAGGGATEPNDAASEGSRVAGCRTWLADLRERYRRRPTVREELDRAGL</sequence>
<proteinExistence type="predicted"/>
<dbReference type="EMBL" id="FNIM01000007">
    <property type="protein sequence ID" value="SDN58005.1"/>
    <property type="molecule type" value="Genomic_DNA"/>
</dbReference>
<dbReference type="InterPro" id="IPR007527">
    <property type="entry name" value="Znf_SWIM"/>
</dbReference>
<evidence type="ECO:0000313" key="3">
    <source>
        <dbReference type="EMBL" id="SDN58005.1"/>
    </source>
</evidence>
<dbReference type="RefSeq" id="WP_143013722.1">
    <property type="nucleotide sequence ID" value="NZ_FNIM01000007.1"/>
</dbReference>
<dbReference type="Proteomes" id="UP000198541">
    <property type="component" value="Unassembled WGS sequence"/>
</dbReference>
<dbReference type="STRING" id="332524.SAMN04487766_101131"/>
<name>A0A1H0CJE8_9ACTO</name>
<dbReference type="GO" id="GO:0008270">
    <property type="term" value="F:zinc ion binding"/>
    <property type="evidence" value="ECO:0007669"/>
    <property type="project" value="UniProtKB-KW"/>
</dbReference>
<evidence type="ECO:0000313" key="4">
    <source>
        <dbReference type="Proteomes" id="UP000198541"/>
    </source>
</evidence>
<keyword evidence="1" id="KW-0862">Zinc</keyword>
<accession>A0A1H0CJE8</accession>
<dbReference type="AlphaFoldDB" id="A0A1H0CJE8"/>
<organism evidence="3 4">
    <name type="scientific">Actinomyces ruminicola</name>
    <dbReference type="NCBI Taxonomy" id="332524"/>
    <lineage>
        <taxon>Bacteria</taxon>
        <taxon>Bacillati</taxon>
        <taxon>Actinomycetota</taxon>
        <taxon>Actinomycetes</taxon>
        <taxon>Actinomycetales</taxon>
        <taxon>Actinomycetaceae</taxon>
        <taxon>Actinomyces</taxon>
    </lineage>
</organism>
<dbReference type="PROSITE" id="PS50966">
    <property type="entry name" value="ZF_SWIM"/>
    <property type="match status" value="1"/>
</dbReference>
<reference evidence="4" key="1">
    <citation type="submission" date="2016-10" db="EMBL/GenBank/DDBJ databases">
        <authorList>
            <person name="Varghese N."/>
            <person name="Submissions S."/>
        </authorList>
    </citation>
    <scope>NUCLEOTIDE SEQUENCE [LARGE SCALE GENOMIC DNA]</scope>
    <source>
        <strain evidence="4">DSM 27982</strain>
    </source>
</reference>
<evidence type="ECO:0000259" key="2">
    <source>
        <dbReference type="PROSITE" id="PS50966"/>
    </source>
</evidence>
<protein>
    <recommendedName>
        <fullName evidence="2">SWIM-type domain-containing protein</fullName>
    </recommendedName>
</protein>
<keyword evidence="1" id="KW-0863">Zinc-finger</keyword>
<evidence type="ECO:0000256" key="1">
    <source>
        <dbReference type="PROSITE-ProRule" id="PRU00325"/>
    </source>
</evidence>